<gene>
    <name evidence="10" type="primary">trxA_2</name>
    <name evidence="10" type="ORF">BABL1_gene_85</name>
</gene>
<dbReference type="InterPro" id="IPR005746">
    <property type="entry name" value="Thioredoxin"/>
</dbReference>
<evidence type="ECO:0000256" key="6">
    <source>
        <dbReference type="NCBIfam" id="TIGR01068"/>
    </source>
</evidence>
<keyword evidence="11" id="KW-1185">Reference proteome</keyword>
<dbReference type="KEGG" id="dpb:BABL1_gene_85"/>
<keyword evidence="3" id="KW-0249">Electron transport</keyword>
<sequence length="107" mass="12331">MAVISINKHNFKQEIEEASKPVVIEVYATWCGPCQHMMPIFEELEEELKDKYTFAKLNVDEAREIAIAYNISSVPTFLFIKDNKVASQERGYMSKEDLKSKIEELLG</sequence>
<dbReference type="eggNOG" id="COG3118">
    <property type="taxonomic scope" value="Bacteria"/>
</dbReference>
<dbReference type="EMBL" id="HG793133">
    <property type="protein sequence ID" value="CDK30951.1"/>
    <property type="molecule type" value="Genomic_DNA"/>
</dbReference>
<dbReference type="Pfam" id="PF00085">
    <property type="entry name" value="Thioredoxin"/>
    <property type="match status" value="1"/>
</dbReference>
<dbReference type="STRING" id="673862.BABL1_gene_85"/>
<comment type="similarity">
    <text evidence="1 7">Belongs to the thioredoxin family.</text>
</comment>
<evidence type="ECO:0000256" key="7">
    <source>
        <dbReference type="PIRNR" id="PIRNR000077"/>
    </source>
</evidence>
<dbReference type="PROSITE" id="PS51352">
    <property type="entry name" value="THIOREDOXIN_2"/>
    <property type="match status" value="1"/>
</dbReference>
<dbReference type="AlphaFoldDB" id="V6DK98"/>
<organism evidence="10 11">
    <name type="scientific">Candidatus Babela massiliensis</name>
    <dbReference type="NCBI Taxonomy" id="673862"/>
    <lineage>
        <taxon>Bacteria</taxon>
        <taxon>Candidatus Babelota</taxon>
        <taxon>Candidatus Babeliae</taxon>
        <taxon>Candidatus Babeliales</taxon>
        <taxon>Candidatus Babeliaceae</taxon>
        <taxon>Candidatus Babela</taxon>
    </lineage>
</organism>
<keyword evidence="5 8" id="KW-0676">Redox-active center</keyword>
<dbReference type="PIRSF" id="PIRSF000077">
    <property type="entry name" value="Thioredoxin"/>
    <property type="match status" value="1"/>
</dbReference>
<dbReference type="PANTHER" id="PTHR45663">
    <property type="entry name" value="GEO12009P1"/>
    <property type="match status" value="1"/>
</dbReference>
<dbReference type="PRINTS" id="PR00421">
    <property type="entry name" value="THIOREDOXIN"/>
</dbReference>
<dbReference type="Proteomes" id="UP000018769">
    <property type="component" value="Chromosome I"/>
</dbReference>
<dbReference type="NCBIfam" id="TIGR01068">
    <property type="entry name" value="thioredoxin"/>
    <property type="match status" value="1"/>
</dbReference>
<evidence type="ECO:0000259" key="9">
    <source>
        <dbReference type="PROSITE" id="PS51352"/>
    </source>
</evidence>
<dbReference type="GO" id="GO:0045454">
    <property type="term" value="P:cell redox homeostasis"/>
    <property type="evidence" value="ECO:0007669"/>
    <property type="project" value="TreeGrafter"/>
</dbReference>
<dbReference type="SUPFAM" id="SSF52833">
    <property type="entry name" value="Thioredoxin-like"/>
    <property type="match status" value="1"/>
</dbReference>
<keyword evidence="4 8" id="KW-1015">Disulfide bond</keyword>
<protein>
    <recommendedName>
        <fullName evidence="6 7">Thioredoxin</fullName>
    </recommendedName>
</protein>
<dbReference type="GO" id="GO:0005829">
    <property type="term" value="C:cytosol"/>
    <property type="evidence" value="ECO:0007669"/>
    <property type="project" value="TreeGrafter"/>
</dbReference>
<dbReference type="InterPro" id="IPR013766">
    <property type="entry name" value="Thioredoxin_domain"/>
</dbReference>
<evidence type="ECO:0000256" key="4">
    <source>
        <dbReference type="ARBA" id="ARBA00023157"/>
    </source>
</evidence>
<dbReference type="GO" id="GO:0015035">
    <property type="term" value="F:protein-disulfide reductase activity"/>
    <property type="evidence" value="ECO:0007669"/>
    <property type="project" value="UniProtKB-UniRule"/>
</dbReference>
<feature type="domain" description="Thioredoxin" evidence="9">
    <location>
        <begin position="1"/>
        <end position="107"/>
    </location>
</feature>
<accession>V6DK98</accession>
<evidence type="ECO:0000313" key="11">
    <source>
        <dbReference type="Proteomes" id="UP000018769"/>
    </source>
</evidence>
<dbReference type="RefSeq" id="WP_023792878.1">
    <property type="nucleotide sequence ID" value="NC_023003.1"/>
</dbReference>
<evidence type="ECO:0000256" key="1">
    <source>
        <dbReference type="ARBA" id="ARBA00008987"/>
    </source>
</evidence>
<evidence type="ECO:0000256" key="3">
    <source>
        <dbReference type="ARBA" id="ARBA00022982"/>
    </source>
</evidence>
<name>V6DK98_9BACT</name>
<feature type="disulfide bond" description="Redox-active" evidence="8">
    <location>
        <begin position="31"/>
        <end position="34"/>
    </location>
</feature>
<reference evidence="10 11" key="1">
    <citation type="journal article" date="2015" name="Biol. Direct">
        <title>Babela massiliensis, a representative of a widespread bacterial phylum with unusual adaptations to parasitism in amoebae.</title>
        <authorList>
            <person name="Pagnier I."/>
            <person name="Yutin N."/>
            <person name="Croce O."/>
            <person name="Makarova K.S."/>
            <person name="Wolf Y.I."/>
            <person name="Benamar S."/>
            <person name="Raoult D."/>
            <person name="Koonin E.V."/>
            <person name="La Scola B."/>
        </authorList>
    </citation>
    <scope>NUCLEOTIDE SEQUENCE [LARGE SCALE GENOMIC DNA]</scope>
    <source>
        <strain evidence="11">BABL1</strain>
    </source>
</reference>
<evidence type="ECO:0000256" key="8">
    <source>
        <dbReference type="PIRSR" id="PIRSR000077-4"/>
    </source>
</evidence>
<dbReference type="InterPro" id="IPR017937">
    <property type="entry name" value="Thioredoxin_CS"/>
</dbReference>
<dbReference type="HOGENOM" id="CLU_090389_10_3_7"/>
<dbReference type="PANTHER" id="PTHR45663:SF11">
    <property type="entry name" value="GEO12009P1"/>
    <property type="match status" value="1"/>
</dbReference>
<dbReference type="Gene3D" id="3.40.30.10">
    <property type="entry name" value="Glutaredoxin"/>
    <property type="match status" value="1"/>
</dbReference>
<dbReference type="OrthoDB" id="9790390at2"/>
<dbReference type="InterPro" id="IPR036249">
    <property type="entry name" value="Thioredoxin-like_sf"/>
</dbReference>
<keyword evidence="2" id="KW-0813">Transport</keyword>
<dbReference type="FunFam" id="3.40.30.10:FF:000001">
    <property type="entry name" value="Thioredoxin"/>
    <property type="match status" value="1"/>
</dbReference>
<proteinExistence type="inferred from homology"/>
<evidence type="ECO:0000313" key="10">
    <source>
        <dbReference type="EMBL" id="CDK30951.1"/>
    </source>
</evidence>
<dbReference type="CDD" id="cd02947">
    <property type="entry name" value="TRX_family"/>
    <property type="match status" value="1"/>
</dbReference>
<evidence type="ECO:0000256" key="2">
    <source>
        <dbReference type="ARBA" id="ARBA00022448"/>
    </source>
</evidence>
<evidence type="ECO:0000256" key="5">
    <source>
        <dbReference type="ARBA" id="ARBA00023284"/>
    </source>
</evidence>
<dbReference type="PROSITE" id="PS00194">
    <property type="entry name" value="THIOREDOXIN_1"/>
    <property type="match status" value="1"/>
</dbReference>